<accession>A0ABQ1E319</accession>
<name>A0ABQ1E319_9FIRM</name>
<sequence length="81" mass="8468">MSLPFCPRGGRRTFLTAAAAESSPGNGEPPSQFGHTGKPVSATGAARIGRTVCAIGRSLSILNFDTPPFLCYTKGKKTILE</sequence>
<proteinExistence type="predicted"/>
<gene>
    <name evidence="2" type="ORF">BUFA31_25350</name>
</gene>
<comment type="caution">
    <text evidence="2">The sequence shown here is derived from an EMBL/GenBank/DDBJ whole genome shotgun (WGS) entry which is preliminary data.</text>
</comment>
<organism evidence="2 3">
    <name type="scientific">Butyricicoccus faecihominis</name>
    <dbReference type="NCBI Taxonomy" id="1712515"/>
    <lineage>
        <taxon>Bacteria</taxon>
        <taxon>Bacillati</taxon>
        <taxon>Bacillota</taxon>
        <taxon>Clostridia</taxon>
        <taxon>Eubacteriales</taxon>
        <taxon>Butyricicoccaceae</taxon>
        <taxon>Butyricicoccus</taxon>
    </lineage>
</organism>
<evidence type="ECO:0000313" key="2">
    <source>
        <dbReference type="EMBL" id="GFO89371.1"/>
    </source>
</evidence>
<protein>
    <submittedName>
        <fullName evidence="2">Uncharacterized protein</fullName>
    </submittedName>
</protein>
<reference evidence="2 3" key="1">
    <citation type="submission" date="2020-06" db="EMBL/GenBank/DDBJ databases">
        <title>Characterization of fructooligosaccharide metabolism and fructooligosaccharide-degrading enzymes in human commensal butyrate producers.</title>
        <authorList>
            <person name="Tanno H."/>
            <person name="Fujii T."/>
            <person name="Hirano K."/>
            <person name="Maeno S."/>
            <person name="Tonozuka T."/>
            <person name="Sakamoto M."/>
            <person name="Ohkuma M."/>
            <person name="Tochio T."/>
            <person name="Endo A."/>
        </authorList>
    </citation>
    <scope>NUCLEOTIDE SEQUENCE [LARGE SCALE GENOMIC DNA]</scope>
    <source>
        <strain evidence="2 3">JCM 31056</strain>
    </source>
</reference>
<dbReference type="EMBL" id="BLYJ01000044">
    <property type="protein sequence ID" value="GFO89371.1"/>
    <property type="molecule type" value="Genomic_DNA"/>
</dbReference>
<evidence type="ECO:0000256" key="1">
    <source>
        <dbReference type="SAM" id="MobiDB-lite"/>
    </source>
</evidence>
<dbReference type="Proteomes" id="UP000620147">
    <property type="component" value="Unassembled WGS sequence"/>
</dbReference>
<keyword evidence="3" id="KW-1185">Reference proteome</keyword>
<evidence type="ECO:0000313" key="3">
    <source>
        <dbReference type="Proteomes" id="UP000620147"/>
    </source>
</evidence>
<feature type="region of interest" description="Disordered" evidence="1">
    <location>
        <begin position="19"/>
        <end position="41"/>
    </location>
</feature>